<organism evidence="2 3">
    <name type="scientific">Glutamicibacter arilaitensis</name>
    <dbReference type="NCBI Taxonomy" id="256701"/>
    <lineage>
        <taxon>Bacteria</taxon>
        <taxon>Bacillati</taxon>
        <taxon>Actinomycetota</taxon>
        <taxon>Actinomycetes</taxon>
        <taxon>Micrococcales</taxon>
        <taxon>Micrococcaceae</taxon>
        <taxon>Glutamicibacter</taxon>
    </lineage>
</organism>
<dbReference type="InterPro" id="IPR029058">
    <property type="entry name" value="AB_hydrolase_fold"/>
</dbReference>
<protein>
    <recommendedName>
        <fullName evidence="1">Peptidase S9 prolyl oligopeptidase catalytic domain-containing protein</fullName>
    </recommendedName>
</protein>
<dbReference type="SUPFAM" id="SSF53474">
    <property type="entry name" value="alpha/beta-Hydrolases"/>
    <property type="match status" value="1"/>
</dbReference>
<evidence type="ECO:0000313" key="3">
    <source>
        <dbReference type="Proteomes" id="UP000235739"/>
    </source>
</evidence>
<dbReference type="InterPro" id="IPR001375">
    <property type="entry name" value="Peptidase_S9_cat"/>
</dbReference>
<dbReference type="EMBL" id="PNQX01000001">
    <property type="protein sequence ID" value="PMQ21179.1"/>
    <property type="molecule type" value="Genomic_DNA"/>
</dbReference>
<proteinExistence type="predicted"/>
<feature type="domain" description="Peptidase S9 prolyl oligopeptidase catalytic" evidence="1">
    <location>
        <begin position="116"/>
        <end position="257"/>
    </location>
</feature>
<accession>A0A2N7S4V7</accession>
<dbReference type="Gene3D" id="3.40.50.1820">
    <property type="entry name" value="alpha/beta hydrolase"/>
    <property type="match status" value="1"/>
</dbReference>
<evidence type="ECO:0000313" key="2">
    <source>
        <dbReference type="EMBL" id="PMQ21179.1"/>
    </source>
</evidence>
<sequence length="304" mass="33278">MDVRQQTIDQKIHSLTRYGSISQFLKSENVPAGVLSIEAGGKPLDVLNSPKDSKSMIVFFHGAIDNNYQLPVLSGQGISSTINASRIFISDPALYISENLFLSWYAGSSYAPKLQSDLTAVIRKLAVENGADRIIFFGGSGGGFASLYYASQFENGIAVCFNPQTNIAKYNSRAIHDFTQHAYGIPNTEYNPLALLPSNVVTDLCELYRTEVQNPVLYIQNLNDRTHITRHLQPFFGTIHPRNELFLLAEKWGEGHTPPPKDVLSAVLAQLADNPNDVGSVAAHGFQKVGIIKARQIASNGLPS</sequence>
<dbReference type="Pfam" id="PF00326">
    <property type="entry name" value="Peptidase_S9"/>
    <property type="match status" value="1"/>
</dbReference>
<name>A0A2N7S4V7_9MICC</name>
<reference evidence="2 3" key="1">
    <citation type="journal article" date="2017" name="Elife">
        <title>Extensive horizontal gene transfer in cheese-associated bacteria.</title>
        <authorList>
            <person name="Bonham K.S."/>
            <person name="Wolfe B.E."/>
            <person name="Dutton R.J."/>
        </authorList>
    </citation>
    <scope>NUCLEOTIDE SEQUENCE [LARGE SCALE GENOMIC DNA]</scope>
    <source>
        <strain evidence="2 3">JB182</strain>
    </source>
</reference>
<dbReference type="Proteomes" id="UP000235739">
    <property type="component" value="Unassembled WGS sequence"/>
</dbReference>
<dbReference type="AlphaFoldDB" id="A0A2N7S4V7"/>
<comment type="caution">
    <text evidence="2">The sequence shown here is derived from an EMBL/GenBank/DDBJ whole genome shotgun (WGS) entry which is preliminary data.</text>
</comment>
<dbReference type="RefSeq" id="WP_102597814.1">
    <property type="nucleotide sequence ID" value="NZ_PNQX01000001.1"/>
</dbReference>
<gene>
    <name evidence="2" type="ORF">CIK84_06320</name>
</gene>
<evidence type="ECO:0000259" key="1">
    <source>
        <dbReference type="Pfam" id="PF00326"/>
    </source>
</evidence>